<dbReference type="RefSeq" id="WP_116624464.1">
    <property type="nucleotide sequence ID" value="NZ_QURN01000010.1"/>
</dbReference>
<comment type="caution">
    <text evidence="7">The sequence shown here is derived from an EMBL/GenBank/DDBJ whole genome shotgun (WGS) entry which is preliminary data.</text>
</comment>
<dbReference type="PANTHER" id="PTHR43759:SF1">
    <property type="entry name" value="GLUCOSE IMPORT SYSTEM PERMEASE PROTEIN GLCT"/>
    <property type="match status" value="1"/>
</dbReference>
<dbReference type="GO" id="GO:0055085">
    <property type="term" value="P:transmembrane transport"/>
    <property type="evidence" value="ECO:0007669"/>
    <property type="project" value="InterPro"/>
</dbReference>
<dbReference type="InterPro" id="IPR052730">
    <property type="entry name" value="Sugar_ABC_transporter"/>
</dbReference>
<dbReference type="EMBL" id="QURN01000010">
    <property type="protein sequence ID" value="RFC66882.1"/>
    <property type="molecule type" value="Genomic_DNA"/>
</dbReference>
<accession>A0A371XCC9</accession>
<feature type="transmembrane region" description="Helical" evidence="5">
    <location>
        <begin position="167"/>
        <end position="192"/>
    </location>
</feature>
<feature type="transmembrane region" description="Helical" evidence="5">
    <location>
        <begin position="28"/>
        <end position="47"/>
    </location>
</feature>
<comment type="subcellular location">
    <subcellularLocation>
        <location evidence="1 5">Cell membrane</location>
        <topology evidence="1 5">Multi-pass membrane protein</topology>
    </subcellularLocation>
</comment>
<dbReference type="CDD" id="cd06261">
    <property type="entry name" value="TM_PBP2"/>
    <property type="match status" value="1"/>
</dbReference>
<dbReference type="Proteomes" id="UP000262379">
    <property type="component" value="Unassembled WGS sequence"/>
</dbReference>
<evidence type="ECO:0000256" key="2">
    <source>
        <dbReference type="ARBA" id="ARBA00022692"/>
    </source>
</evidence>
<evidence type="ECO:0000256" key="5">
    <source>
        <dbReference type="RuleBase" id="RU363032"/>
    </source>
</evidence>
<sequence length="301" mass="33783">MATAVMTSLDPKSRAAARGMSDIAIRNLFIVPTIVFLIVFNVFPLIYSLGYSFTDFRASTNSPANFVGLQNYRALLNDPFIWNNFAITAKYVIVSVVGQVLVGFGTAMLLNRTIPFKGLLTTLLLLPMMLSMAVVGLFWKLLYDPSFGIINYALGLGTFEWLANPRMALYAVAITDIWMWSPFVMLLSLAGLSAVPKHLYEAAAIDRAGPFYTFFRITLPLVAPILMIAIIFRTMEAFKTFDLAYVLTSQPTTELISIRLYKMAFQEWQTGMSCAFAYIVLLMVLAITNIYVKYLNKVKER</sequence>
<dbReference type="SUPFAM" id="SSF161098">
    <property type="entry name" value="MetI-like"/>
    <property type="match status" value="1"/>
</dbReference>
<reference evidence="8" key="1">
    <citation type="submission" date="2018-08" db="EMBL/GenBank/DDBJ databases">
        <authorList>
            <person name="Im W.T."/>
        </authorList>
    </citation>
    <scope>NUCLEOTIDE SEQUENCE [LARGE SCALE GENOMIC DNA]</scope>
    <source>
        <strain evidence="8">LA-28</strain>
    </source>
</reference>
<dbReference type="InterPro" id="IPR035906">
    <property type="entry name" value="MetI-like_sf"/>
</dbReference>
<protein>
    <submittedName>
        <fullName evidence="7">Sugar ABC transporter permease</fullName>
    </submittedName>
</protein>
<keyword evidence="2 5" id="KW-0812">Transmembrane</keyword>
<keyword evidence="3 5" id="KW-1133">Transmembrane helix</keyword>
<comment type="similarity">
    <text evidence="5">Belongs to the binding-protein-dependent transport system permease family.</text>
</comment>
<keyword evidence="4 5" id="KW-0472">Membrane</keyword>
<organism evidence="7 8">
    <name type="scientific">Mesorhizobium denitrificans</name>
    <dbReference type="NCBI Taxonomy" id="2294114"/>
    <lineage>
        <taxon>Bacteria</taxon>
        <taxon>Pseudomonadati</taxon>
        <taxon>Pseudomonadota</taxon>
        <taxon>Alphaproteobacteria</taxon>
        <taxon>Hyphomicrobiales</taxon>
        <taxon>Phyllobacteriaceae</taxon>
        <taxon>Mesorhizobium</taxon>
    </lineage>
</organism>
<dbReference type="Gene3D" id="1.10.3720.10">
    <property type="entry name" value="MetI-like"/>
    <property type="match status" value="1"/>
</dbReference>
<dbReference type="GO" id="GO:0005886">
    <property type="term" value="C:plasma membrane"/>
    <property type="evidence" value="ECO:0007669"/>
    <property type="project" value="UniProtKB-SubCell"/>
</dbReference>
<keyword evidence="8" id="KW-1185">Reference proteome</keyword>
<proteinExistence type="inferred from homology"/>
<evidence type="ECO:0000313" key="8">
    <source>
        <dbReference type="Proteomes" id="UP000262379"/>
    </source>
</evidence>
<keyword evidence="5" id="KW-0813">Transport</keyword>
<evidence type="ECO:0000313" key="7">
    <source>
        <dbReference type="EMBL" id="RFC66882.1"/>
    </source>
</evidence>
<dbReference type="SUPFAM" id="SSF160964">
    <property type="entry name" value="MalF N-terminal region-like"/>
    <property type="match status" value="1"/>
</dbReference>
<evidence type="ECO:0000256" key="4">
    <source>
        <dbReference type="ARBA" id="ARBA00023136"/>
    </source>
</evidence>
<evidence type="ECO:0000259" key="6">
    <source>
        <dbReference type="PROSITE" id="PS50928"/>
    </source>
</evidence>
<feature type="transmembrane region" description="Helical" evidence="5">
    <location>
        <begin position="213"/>
        <end position="232"/>
    </location>
</feature>
<dbReference type="Pfam" id="PF00528">
    <property type="entry name" value="BPD_transp_1"/>
    <property type="match status" value="1"/>
</dbReference>
<dbReference type="AlphaFoldDB" id="A0A371XCC9"/>
<feature type="transmembrane region" description="Helical" evidence="5">
    <location>
        <begin position="91"/>
        <end position="111"/>
    </location>
</feature>
<name>A0A371XCC9_9HYPH</name>
<feature type="domain" description="ABC transmembrane type-1" evidence="6">
    <location>
        <begin position="85"/>
        <end position="291"/>
    </location>
</feature>
<dbReference type="PANTHER" id="PTHR43759">
    <property type="entry name" value="TREHALOSE TRANSPORT SYSTEM PERMEASE PROTEIN SUGA"/>
    <property type="match status" value="1"/>
</dbReference>
<dbReference type="InterPro" id="IPR000515">
    <property type="entry name" value="MetI-like"/>
</dbReference>
<feature type="transmembrane region" description="Helical" evidence="5">
    <location>
        <begin position="270"/>
        <end position="292"/>
    </location>
</feature>
<feature type="transmembrane region" description="Helical" evidence="5">
    <location>
        <begin position="118"/>
        <end position="139"/>
    </location>
</feature>
<evidence type="ECO:0000256" key="3">
    <source>
        <dbReference type="ARBA" id="ARBA00022989"/>
    </source>
</evidence>
<evidence type="ECO:0000256" key="1">
    <source>
        <dbReference type="ARBA" id="ARBA00004651"/>
    </source>
</evidence>
<gene>
    <name evidence="7" type="ORF">DY251_13610</name>
</gene>
<dbReference type="PROSITE" id="PS50928">
    <property type="entry name" value="ABC_TM1"/>
    <property type="match status" value="1"/>
</dbReference>